<evidence type="ECO:0000313" key="1">
    <source>
        <dbReference type="EMBL" id="RAH50400.1"/>
    </source>
</evidence>
<organism evidence="1 2">
    <name type="scientific">Aspergillus brunneoviolaceus CBS 621.78</name>
    <dbReference type="NCBI Taxonomy" id="1450534"/>
    <lineage>
        <taxon>Eukaryota</taxon>
        <taxon>Fungi</taxon>
        <taxon>Dikarya</taxon>
        <taxon>Ascomycota</taxon>
        <taxon>Pezizomycotina</taxon>
        <taxon>Eurotiomycetes</taxon>
        <taxon>Eurotiomycetidae</taxon>
        <taxon>Eurotiales</taxon>
        <taxon>Aspergillaceae</taxon>
        <taxon>Aspergillus</taxon>
        <taxon>Aspergillus subgen. Circumdati</taxon>
    </lineage>
</organism>
<protein>
    <submittedName>
        <fullName evidence="1">Uncharacterized protein</fullName>
    </submittedName>
</protein>
<keyword evidence="2" id="KW-1185">Reference proteome</keyword>
<name>A0ACD1GM47_9EURO</name>
<gene>
    <name evidence="1" type="ORF">BO95DRAFT_438736</name>
</gene>
<evidence type="ECO:0000313" key="2">
    <source>
        <dbReference type="Proteomes" id="UP000249057"/>
    </source>
</evidence>
<dbReference type="Proteomes" id="UP000249057">
    <property type="component" value="Unassembled WGS sequence"/>
</dbReference>
<feature type="non-terminal residue" evidence="1">
    <location>
        <position position="57"/>
    </location>
</feature>
<sequence length="57" mass="6679">MMTTTTVVVWWWWWWWCCGVVVLWCCGPTESADRGVQLASRLPPWPAKLSHRTDTTV</sequence>
<accession>A0ACD1GM47</accession>
<proteinExistence type="predicted"/>
<reference evidence="1" key="1">
    <citation type="submission" date="2018-02" db="EMBL/GenBank/DDBJ databases">
        <title>The genomes of Aspergillus section Nigri reveals drivers in fungal speciation.</title>
        <authorList>
            <consortium name="DOE Joint Genome Institute"/>
            <person name="Vesth T.C."/>
            <person name="Nybo J."/>
            <person name="Theobald S."/>
            <person name="Brandl J."/>
            <person name="Frisvad J.C."/>
            <person name="Nielsen K.F."/>
            <person name="Lyhne E.K."/>
            <person name="Kogle M.E."/>
            <person name="Kuo A."/>
            <person name="Riley R."/>
            <person name="Clum A."/>
            <person name="Nolan M."/>
            <person name="Lipzen A."/>
            <person name="Salamov A."/>
            <person name="Henrissat B."/>
            <person name="Wiebenga A."/>
            <person name="De vries R.P."/>
            <person name="Grigoriev I.V."/>
            <person name="Mortensen U.H."/>
            <person name="Andersen M.R."/>
            <person name="Baker S.E."/>
        </authorList>
    </citation>
    <scope>NUCLEOTIDE SEQUENCE</scope>
    <source>
        <strain evidence="1">CBS 621.78</strain>
    </source>
</reference>
<dbReference type="EMBL" id="KZ825314">
    <property type="protein sequence ID" value="RAH50400.1"/>
    <property type="molecule type" value="Genomic_DNA"/>
</dbReference>